<reference evidence="1 2" key="1">
    <citation type="submission" date="2014-04" db="EMBL/GenBank/DDBJ databases">
        <title>The Genome Sequence of Mycobacterium tuberculosis TKK-01-0051.</title>
        <authorList>
            <consortium name="The Broad Institute Genomics Platform"/>
            <consortium name="The Broad Institute Genome Sequencing Center for Infectious Disease"/>
            <person name="Earl A.M."/>
            <person name="Cohen K."/>
            <person name="Pym A."/>
            <person name="Bishai W."/>
            <person name="Maharaj K."/>
            <person name="Desjardins C."/>
            <person name="Abeel T."/>
            <person name="Young S."/>
            <person name="Zeng Q."/>
            <person name="Gargeya S."/>
            <person name="Abouelleil A."/>
            <person name="Alvarado L."/>
            <person name="Chapman S.B."/>
            <person name="Gainer-Dewar J."/>
            <person name="Goldberg J."/>
            <person name="Griggs A."/>
            <person name="Gujja S."/>
            <person name="Hansen M."/>
            <person name="Howarth C."/>
            <person name="Imamovic A."/>
            <person name="Larimer J."/>
            <person name="Murphy C."/>
            <person name="Naylor J."/>
            <person name="Pearson M."/>
            <person name="Poon T.W."/>
            <person name="Priest M."/>
            <person name="Roberts A."/>
            <person name="Saif S."/>
            <person name="Shea T."/>
            <person name="Sykes S."/>
            <person name="Wortman J."/>
            <person name="Nusbaum C."/>
            <person name="Birren B."/>
        </authorList>
    </citation>
    <scope>NUCLEOTIDE SEQUENCE [LARGE SCALE GENOMIC DNA]</scope>
    <source>
        <strain evidence="1 2">TKK-01-0051</strain>
    </source>
</reference>
<gene>
    <name evidence="1" type="ORF">K875_02433</name>
</gene>
<dbReference type="Pfam" id="PF13450">
    <property type="entry name" value="NAD_binding_8"/>
    <property type="match status" value="1"/>
</dbReference>
<evidence type="ECO:0000313" key="1">
    <source>
        <dbReference type="EMBL" id="KBZ63721.1"/>
    </source>
</evidence>
<name>A0A051U533_9MYCO</name>
<dbReference type="Proteomes" id="UP000025947">
    <property type="component" value="Unassembled WGS sequence"/>
</dbReference>
<sequence>MTRAVVVGAGPNGLAAAIQLARRGVEVQVLEARDTVGGGARSAELTVPGVIHDVCSATHPFGVGSPFWTEIDLPSYGLVWKWPEVDCAHPLDDGTAGVLYQSIDRTTAGMGPDATRWRRAVGDLAAGFDQLAQDLLRPVLHIPRHPVRLAGFGPRALLPATVMARWFRTEQARALFGGAAAHIYTRLDRPLTASMGLLFLASGHRYGWPVAEGGSGAITRALAAAVEAHGGAIATGVTVTGRRDIPDADIVMLDLTPAAALRLYGDAMPGRIKRSYRRYRHGSSAFKVDFAVQGDIPWTNPDCGRAGSVHLGGGFAEIADTERQRAQGTMSRRPFVLVGQQYLADPSRSADGVNPIWAYAHVPFGYTGDATEAVIDQIERFAPGFRDRIVATVSTSTAELAAYNANYVGGDILGGANDGLQVILRPRVSANPYATGVPGVYLCSQSTPPGAGIHGLCGYYAAEAALRWARGVAHSPGPVWPSSRPLYQRGNGGRH</sequence>
<organism evidence="1 2">
    <name type="scientific">Mycobacterium [tuberculosis] TKK-01-0051</name>
    <dbReference type="NCBI Taxonomy" id="1324261"/>
    <lineage>
        <taxon>Bacteria</taxon>
        <taxon>Bacillati</taxon>
        <taxon>Actinomycetota</taxon>
        <taxon>Actinomycetes</taxon>
        <taxon>Mycobacteriales</taxon>
        <taxon>Mycobacteriaceae</taxon>
        <taxon>Mycobacterium</taxon>
        <taxon>Mycobacterium avium complex (MAC)</taxon>
    </lineage>
</organism>
<dbReference type="PRINTS" id="PR00419">
    <property type="entry name" value="ADXRDTASE"/>
</dbReference>
<dbReference type="PATRIC" id="fig|1324261.3.peg.2453"/>
<comment type="caution">
    <text evidence="1">The sequence shown here is derived from an EMBL/GenBank/DDBJ whole genome shotgun (WGS) entry which is preliminary data.</text>
</comment>
<dbReference type="InterPro" id="IPR036188">
    <property type="entry name" value="FAD/NAD-bd_sf"/>
</dbReference>
<dbReference type="PANTHER" id="PTHR10668:SF105">
    <property type="entry name" value="DEHYDROGENASE-RELATED"/>
    <property type="match status" value="1"/>
</dbReference>
<dbReference type="HOGENOM" id="CLU_019327_1_1_11"/>
<protein>
    <submittedName>
        <fullName evidence="1">Oxidoreductase</fullName>
    </submittedName>
</protein>
<proteinExistence type="predicted"/>
<dbReference type="Gene3D" id="3.50.50.60">
    <property type="entry name" value="FAD/NAD(P)-binding domain"/>
    <property type="match status" value="1"/>
</dbReference>
<dbReference type="EMBL" id="JLXW01000006">
    <property type="protein sequence ID" value="KBZ63721.1"/>
    <property type="molecule type" value="Genomic_DNA"/>
</dbReference>
<dbReference type="SUPFAM" id="SSF51905">
    <property type="entry name" value="FAD/NAD(P)-binding domain"/>
    <property type="match status" value="1"/>
</dbReference>
<accession>A0A051U533</accession>
<evidence type="ECO:0000313" key="2">
    <source>
        <dbReference type="Proteomes" id="UP000025947"/>
    </source>
</evidence>
<dbReference type="PANTHER" id="PTHR10668">
    <property type="entry name" value="PHYTOENE DEHYDROGENASE"/>
    <property type="match status" value="1"/>
</dbReference>
<dbReference type="AlphaFoldDB" id="A0A051U533"/>
<keyword evidence="2" id="KW-1185">Reference proteome</keyword>